<keyword evidence="7 11" id="KW-1133">Transmembrane helix</keyword>
<evidence type="ECO:0000256" key="11">
    <source>
        <dbReference type="SAM" id="Phobius"/>
    </source>
</evidence>
<dbReference type="SUPFAM" id="SSF54236">
    <property type="entry name" value="Ubiquitin-like"/>
    <property type="match status" value="1"/>
</dbReference>
<keyword evidence="13" id="KW-1185">Reference proteome</keyword>
<evidence type="ECO:0000256" key="4">
    <source>
        <dbReference type="ARBA" id="ARBA00022516"/>
    </source>
</evidence>
<evidence type="ECO:0000313" key="13">
    <source>
        <dbReference type="Proteomes" id="UP000887566"/>
    </source>
</evidence>
<dbReference type="GO" id="GO:0005783">
    <property type="term" value="C:endoplasmic reticulum"/>
    <property type="evidence" value="ECO:0007669"/>
    <property type="project" value="UniProtKB-SubCell"/>
</dbReference>
<dbReference type="InterPro" id="IPR039357">
    <property type="entry name" value="SRD5A/TECR"/>
</dbReference>
<evidence type="ECO:0000313" key="14">
    <source>
        <dbReference type="WBParaSite" id="PSAMB.scaffold5365size11875.g26573.t1"/>
    </source>
</evidence>
<dbReference type="GO" id="GO:0042761">
    <property type="term" value="P:very long-chain fatty acid biosynthetic process"/>
    <property type="evidence" value="ECO:0007669"/>
    <property type="project" value="TreeGrafter"/>
</dbReference>
<evidence type="ECO:0000259" key="12">
    <source>
        <dbReference type="PROSITE" id="PS50053"/>
    </source>
</evidence>
<keyword evidence="9" id="KW-0443">Lipid metabolism</keyword>
<evidence type="ECO:0000256" key="9">
    <source>
        <dbReference type="ARBA" id="ARBA00023098"/>
    </source>
</evidence>
<evidence type="ECO:0000256" key="1">
    <source>
        <dbReference type="ARBA" id="ARBA00004127"/>
    </source>
</evidence>
<accession>A0A914WV80</accession>
<keyword evidence="8" id="KW-0560">Oxidoreductase</keyword>
<dbReference type="FunFam" id="3.10.20.90:FF:000131">
    <property type="entry name" value="trans-2,3-enoyl-CoA reductase-like"/>
    <property type="match status" value="1"/>
</dbReference>
<comment type="similarity">
    <text evidence="3">Belongs to the steroid 5-alpha reductase family.</text>
</comment>
<evidence type="ECO:0000256" key="8">
    <source>
        <dbReference type="ARBA" id="ARBA00023002"/>
    </source>
</evidence>
<evidence type="ECO:0000256" key="2">
    <source>
        <dbReference type="ARBA" id="ARBA00004240"/>
    </source>
</evidence>
<dbReference type="PANTHER" id="PTHR10556">
    <property type="entry name" value="3-OXO-5-ALPHA-STEROID 4-DEHYDROGENASE"/>
    <property type="match status" value="1"/>
</dbReference>
<protein>
    <submittedName>
        <fullName evidence="14">Ubiquitin-like domain-containing protein</fullName>
    </submittedName>
</protein>
<sequence length="216" mass="24733">MASLKVEIVDAKTQRIVTTLENISPEDTVFNLKYAIHQQKSKLYPDRQALRLEPKGKALKEEQRVKELNLPTKGAQLYFRDLGPQIGWQTVFLIEYAGPLFIYPLFWLRPSIIYGSKASEPMAQVVNIACLAWSFHYAKRLFETVFIHRFSHGTMPQFNVVKNSSYYWGFCAFVSYFVNHPLYTPPAFGAVQVYAGLAGFIVRILVTAFNYSINCS</sequence>
<reference evidence="14" key="1">
    <citation type="submission" date="2022-11" db="UniProtKB">
        <authorList>
            <consortium name="WormBaseParasite"/>
        </authorList>
    </citation>
    <scope>IDENTIFICATION</scope>
</reference>
<comment type="subcellular location">
    <subcellularLocation>
        <location evidence="1">Endomembrane system</location>
        <topology evidence="1">Multi-pass membrane protein</topology>
    </subcellularLocation>
    <subcellularLocation>
        <location evidence="2">Endoplasmic reticulum</location>
    </subcellularLocation>
</comment>
<dbReference type="InterPro" id="IPR029071">
    <property type="entry name" value="Ubiquitin-like_domsf"/>
</dbReference>
<dbReference type="GO" id="GO:0016491">
    <property type="term" value="F:oxidoreductase activity"/>
    <property type="evidence" value="ECO:0007669"/>
    <property type="project" value="UniProtKB-KW"/>
</dbReference>
<dbReference type="AlphaFoldDB" id="A0A914WV80"/>
<dbReference type="WBParaSite" id="PSAMB.scaffold5365size11875.g26573.t1">
    <property type="protein sequence ID" value="PSAMB.scaffold5365size11875.g26573.t1"/>
    <property type="gene ID" value="PSAMB.scaffold5365size11875.g26573"/>
</dbReference>
<keyword evidence="4" id="KW-0444">Lipid biosynthesis</keyword>
<evidence type="ECO:0000256" key="7">
    <source>
        <dbReference type="ARBA" id="ARBA00022989"/>
    </source>
</evidence>
<dbReference type="InterPro" id="IPR000626">
    <property type="entry name" value="Ubiquitin-like_dom"/>
</dbReference>
<proteinExistence type="inferred from homology"/>
<feature type="domain" description="Ubiquitin-like" evidence="12">
    <location>
        <begin position="2"/>
        <end position="70"/>
    </location>
</feature>
<evidence type="ECO:0000256" key="5">
    <source>
        <dbReference type="ARBA" id="ARBA00022692"/>
    </source>
</evidence>
<evidence type="ECO:0000256" key="10">
    <source>
        <dbReference type="ARBA" id="ARBA00023136"/>
    </source>
</evidence>
<feature type="transmembrane region" description="Helical" evidence="11">
    <location>
        <begin position="86"/>
        <end position="108"/>
    </location>
</feature>
<dbReference type="PROSITE" id="PS50053">
    <property type="entry name" value="UBIQUITIN_2"/>
    <property type="match status" value="1"/>
</dbReference>
<dbReference type="Proteomes" id="UP000887566">
    <property type="component" value="Unplaced"/>
</dbReference>
<dbReference type="Pfam" id="PF21696">
    <property type="entry name" value="TECR_N"/>
    <property type="match status" value="1"/>
</dbReference>
<feature type="transmembrane region" description="Helical" evidence="11">
    <location>
        <begin position="165"/>
        <end position="183"/>
    </location>
</feature>
<dbReference type="InterPro" id="IPR049127">
    <property type="entry name" value="TECR-like_N"/>
</dbReference>
<keyword evidence="10 11" id="KW-0472">Membrane</keyword>
<dbReference type="Gene3D" id="3.10.20.90">
    <property type="entry name" value="Phosphatidylinositol 3-kinase Catalytic Subunit, Chain A, domain 1"/>
    <property type="match status" value="1"/>
</dbReference>
<organism evidence="13 14">
    <name type="scientific">Plectus sambesii</name>
    <dbReference type="NCBI Taxonomy" id="2011161"/>
    <lineage>
        <taxon>Eukaryota</taxon>
        <taxon>Metazoa</taxon>
        <taxon>Ecdysozoa</taxon>
        <taxon>Nematoda</taxon>
        <taxon>Chromadorea</taxon>
        <taxon>Plectida</taxon>
        <taxon>Plectina</taxon>
        <taxon>Plectoidea</taxon>
        <taxon>Plectidae</taxon>
        <taxon>Plectus</taxon>
    </lineage>
</organism>
<evidence type="ECO:0000256" key="6">
    <source>
        <dbReference type="ARBA" id="ARBA00022824"/>
    </source>
</evidence>
<evidence type="ECO:0000256" key="3">
    <source>
        <dbReference type="ARBA" id="ARBA00007742"/>
    </source>
</evidence>
<keyword evidence="6" id="KW-0256">Endoplasmic reticulum</keyword>
<keyword evidence="5 11" id="KW-0812">Transmembrane</keyword>
<feature type="transmembrane region" description="Helical" evidence="11">
    <location>
        <begin position="189"/>
        <end position="211"/>
    </location>
</feature>
<dbReference type="PANTHER" id="PTHR10556:SF28">
    <property type="entry name" value="VERY-LONG-CHAIN ENOYL-COA REDUCTASE"/>
    <property type="match status" value="1"/>
</dbReference>
<name>A0A914WV80_9BILA</name>
<dbReference type="CDD" id="cd01801">
    <property type="entry name" value="Ubl_TECR_like"/>
    <property type="match status" value="1"/>
</dbReference>